<comment type="function">
    <text evidence="7">Part of the MsrPQ system that repairs oxidized periplasmic proteins containing methionine sulfoxide residues (Met-O), using respiratory chain electrons. Thus protects these proteins from oxidative-stress damage caused by reactive species of oxygen and chlorine generated by the host defense mechanisms. MsrPQ is essential for the maintenance of envelope integrity under bleach stress, rescuing a wide series of structurally unrelated periplasmic proteins from methionine oxidation. MsrQ provides electrons for reduction to the reductase catalytic subunit MsrP, using the quinone pool of the respiratory chain.</text>
</comment>
<comment type="subunit">
    <text evidence="7">Heterodimer of a catalytic subunit (MsrP) and a heme-binding subunit (MsrQ).</text>
</comment>
<keyword evidence="3 7" id="KW-0812">Transmembrane</keyword>
<feature type="transmembrane region" description="Helical" evidence="7">
    <location>
        <begin position="119"/>
        <end position="141"/>
    </location>
</feature>
<dbReference type="Pfam" id="PF01794">
    <property type="entry name" value="Ferric_reduct"/>
    <property type="match status" value="1"/>
</dbReference>
<comment type="cofactor">
    <cofactor evidence="7">
        <name>FMN</name>
        <dbReference type="ChEBI" id="CHEBI:58210"/>
    </cofactor>
    <text evidence="7">Binds 1 FMN per subunit.</text>
</comment>
<evidence type="ECO:0000256" key="4">
    <source>
        <dbReference type="ARBA" id="ARBA00022989"/>
    </source>
</evidence>
<dbReference type="AlphaFoldDB" id="A0A6L7GBP3"/>
<sequence>MPASLSGPVNRVLRPVPAWPLYILAVLPPAWLVWGLFQGRLGVDPVKTMEHQMGLWALWLIIAGLAVTPIRRILGVSFLKYRRAIGLVAFFYILLHLLIWLVLDVQIPAQILADLTKRPYIILGMAAFVLLIPLAVTSNAVSIRRLGRNWRRLHLLVYPAAVLGGLHYVILVKGIQMTPILYLLAILGLLAFRLPWTGRRPR</sequence>
<keyword evidence="2 7" id="KW-0813">Transport</keyword>
<keyword evidence="7" id="KW-0249">Electron transport</keyword>
<evidence type="ECO:0000313" key="10">
    <source>
        <dbReference type="Proteomes" id="UP000477911"/>
    </source>
</evidence>
<feature type="transmembrane region" description="Helical" evidence="7">
    <location>
        <begin position="86"/>
        <end position="107"/>
    </location>
</feature>
<dbReference type="GO" id="GO:0005886">
    <property type="term" value="C:plasma membrane"/>
    <property type="evidence" value="ECO:0007669"/>
    <property type="project" value="UniProtKB-SubCell"/>
</dbReference>
<reference evidence="9 10" key="1">
    <citation type="submission" date="2019-12" db="EMBL/GenBank/DDBJ databases">
        <authorList>
            <person name="Li M."/>
        </authorList>
    </citation>
    <scope>NUCLEOTIDE SEQUENCE [LARGE SCALE GENOMIC DNA]</scope>
    <source>
        <strain evidence="9 10">GBMRC 2024</strain>
    </source>
</reference>
<comment type="caution">
    <text evidence="9">The sequence shown here is derived from an EMBL/GenBank/DDBJ whole genome shotgun (WGS) entry which is preliminary data.</text>
</comment>
<proteinExistence type="inferred from homology"/>
<evidence type="ECO:0000313" key="9">
    <source>
        <dbReference type="EMBL" id="MXN20938.1"/>
    </source>
</evidence>
<evidence type="ECO:0000256" key="6">
    <source>
        <dbReference type="ARBA" id="ARBA00023136"/>
    </source>
</evidence>
<dbReference type="GO" id="GO:0016679">
    <property type="term" value="F:oxidoreductase activity, acting on diphenols and related substances as donors"/>
    <property type="evidence" value="ECO:0007669"/>
    <property type="project" value="TreeGrafter"/>
</dbReference>
<keyword evidence="7" id="KW-0288">FMN</keyword>
<keyword evidence="7" id="KW-1003">Cell membrane</keyword>
<dbReference type="EMBL" id="WUMU01000038">
    <property type="protein sequence ID" value="MXN20938.1"/>
    <property type="molecule type" value="Genomic_DNA"/>
</dbReference>
<accession>A0A6L7GBP3</accession>
<keyword evidence="10" id="KW-1185">Reference proteome</keyword>
<evidence type="ECO:0000256" key="3">
    <source>
        <dbReference type="ARBA" id="ARBA00022692"/>
    </source>
</evidence>
<dbReference type="GO" id="GO:0046872">
    <property type="term" value="F:metal ion binding"/>
    <property type="evidence" value="ECO:0007669"/>
    <property type="project" value="UniProtKB-KW"/>
</dbReference>
<dbReference type="GO" id="GO:0030091">
    <property type="term" value="P:protein repair"/>
    <property type="evidence" value="ECO:0007669"/>
    <property type="project" value="UniProtKB-UniRule"/>
</dbReference>
<feature type="transmembrane region" description="Helical" evidence="7">
    <location>
        <begin position="54"/>
        <end position="74"/>
    </location>
</feature>
<feature type="transmembrane region" description="Helical" evidence="7">
    <location>
        <begin position="12"/>
        <end position="34"/>
    </location>
</feature>
<protein>
    <recommendedName>
        <fullName evidence="7">Protein-methionine-sulfoxide reductase heme-binding subunit MsrQ</fullName>
    </recommendedName>
    <alternativeName>
        <fullName evidence="7">Flavocytochrome MsrQ</fullName>
    </alternativeName>
</protein>
<gene>
    <name evidence="7 9" type="primary">msrQ</name>
    <name evidence="9" type="ORF">GR170_24180</name>
</gene>
<feature type="transmembrane region" description="Helical" evidence="7">
    <location>
        <begin position="153"/>
        <end position="171"/>
    </location>
</feature>
<keyword evidence="5 7" id="KW-0408">Iron</keyword>
<keyword evidence="7" id="KW-0349">Heme</keyword>
<comment type="similarity">
    <text evidence="7">Belongs to the MsrQ family.</text>
</comment>
<keyword evidence="7" id="KW-0479">Metal-binding</keyword>
<dbReference type="Proteomes" id="UP000477911">
    <property type="component" value="Unassembled WGS sequence"/>
</dbReference>
<name>A0A6L7GBP3_9RHOB</name>
<keyword evidence="4 7" id="KW-1133">Transmembrane helix</keyword>
<feature type="domain" description="Ferric oxidoreductase" evidence="8">
    <location>
        <begin position="54"/>
        <end position="164"/>
    </location>
</feature>
<dbReference type="NCBIfam" id="NF003833">
    <property type="entry name" value="PRK05419.1-5"/>
    <property type="match status" value="1"/>
</dbReference>
<evidence type="ECO:0000259" key="8">
    <source>
        <dbReference type="Pfam" id="PF01794"/>
    </source>
</evidence>
<comment type="cofactor">
    <cofactor evidence="7">
        <name>heme b</name>
        <dbReference type="ChEBI" id="CHEBI:60344"/>
    </cofactor>
    <text evidence="7">Binds 1 heme b (iron(II)-protoporphyrin IX) group per subunit.</text>
</comment>
<dbReference type="GO" id="GO:0010181">
    <property type="term" value="F:FMN binding"/>
    <property type="evidence" value="ECO:0007669"/>
    <property type="project" value="UniProtKB-UniRule"/>
</dbReference>
<dbReference type="InterPro" id="IPR013130">
    <property type="entry name" value="Fe3_Rdtase_TM_dom"/>
</dbReference>
<dbReference type="HAMAP" id="MF_01207">
    <property type="entry name" value="MsrQ"/>
    <property type="match status" value="1"/>
</dbReference>
<keyword evidence="6 7" id="KW-0472">Membrane</keyword>
<dbReference type="GO" id="GO:0020037">
    <property type="term" value="F:heme binding"/>
    <property type="evidence" value="ECO:0007669"/>
    <property type="project" value="UniProtKB-UniRule"/>
</dbReference>
<dbReference type="GO" id="GO:0009055">
    <property type="term" value="F:electron transfer activity"/>
    <property type="evidence" value="ECO:0007669"/>
    <property type="project" value="UniProtKB-UniRule"/>
</dbReference>
<comment type="subcellular location">
    <subcellularLocation>
        <location evidence="7">Cell membrane</location>
        <topology evidence="7">Multi-pass membrane protein</topology>
    </subcellularLocation>
    <subcellularLocation>
        <location evidence="1">Membrane</location>
        <topology evidence="1">Multi-pass membrane protein</topology>
    </subcellularLocation>
</comment>
<evidence type="ECO:0000256" key="5">
    <source>
        <dbReference type="ARBA" id="ARBA00023004"/>
    </source>
</evidence>
<dbReference type="PANTHER" id="PTHR36964:SF1">
    <property type="entry name" value="PROTEIN-METHIONINE-SULFOXIDE REDUCTASE HEME-BINDING SUBUNIT MSRQ"/>
    <property type="match status" value="1"/>
</dbReference>
<feature type="transmembrane region" description="Helical" evidence="7">
    <location>
        <begin position="177"/>
        <end position="196"/>
    </location>
</feature>
<organism evidence="9 10">
    <name type="scientific">Pseudooceanicola albus</name>
    <dbReference type="NCBI Taxonomy" id="2692189"/>
    <lineage>
        <taxon>Bacteria</taxon>
        <taxon>Pseudomonadati</taxon>
        <taxon>Pseudomonadota</taxon>
        <taxon>Alphaproteobacteria</taxon>
        <taxon>Rhodobacterales</taxon>
        <taxon>Paracoccaceae</taxon>
        <taxon>Pseudooceanicola</taxon>
    </lineage>
</organism>
<keyword evidence="7" id="KW-0285">Flavoprotein</keyword>
<dbReference type="PANTHER" id="PTHR36964">
    <property type="entry name" value="PROTEIN-METHIONINE-SULFOXIDE REDUCTASE HEME-BINDING SUBUNIT MSRQ"/>
    <property type="match status" value="1"/>
</dbReference>
<evidence type="ECO:0000256" key="2">
    <source>
        <dbReference type="ARBA" id="ARBA00022448"/>
    </source>
</evidence>
<evidence type="ECO:0000256" key="7">
    <source>
        <dbReference type="HAMAP-Rule" id="MF_01207"/>
    </source>
</evidence>
<dbReference type="InterPro" id="IPR022837">
    <property type="entry name" value="MsrQ-like"/>
</dbReference>
<evidence type="ECO:0000256" key="1">
    <source>
        <dbReference type="ARBA" id="ARBA00004141"/>
    </source>
</evidence>